<dbReference type="Gene3D" id="3.40.50.1110">
    <property type="entry name" value="SGNH hydrolase"/>
    <property type="match status" value="1"/>
</dbReference>
<protein>
    <submittedName>
        <fullName evidence="5">Lysophospholipase L1</fullName>
    </submittedName>
</protein>
<accession>A0A1W2EBZ5</accession>
<reference evidence="6" key="1">
    <citation type="submission" date="2017-04" db="EMBL/GenBank/DDBJ databases">
        <authorList>
            <person name="Varghese N."/>
            <person name="Submissions S."/>
        </authorList>
    </citation>
    <scope>NUCLEOTIDE SEQUENCE [LARGE SCALE GENOMIC DNA]</scope>
    <source>
        <strain evidence="6">DSM 12126</strain>
    </source>
</reference>
<keyword evidence="2" id="KW-0378">Hydrolase</keyword>
<evidence type="ECO:0000259" key="4">
    <source>
        <dbReference type="Pfam" id="PF13472"/>
    </source>
</evidence>
<feature type="transmembrane region" description="Helical" evidence="3">
    <location>
        <begin position="42"/>
        <end position="59"/>
    </location>
</feature>
<dbReference type="InterPro" id="IPR036514">
    <property type="entry name" value="SGNH_hydro_sf"/>
</dbReference>
<name>A0A1W2EBZ5_9SPHI</name>
<dbReference type="AlphaFoldDB" id="A0A1W2EBZ5"/>
<comment type="similarity">
    <text evidence="1">Belongs to the 'GDSL' lipolytic enzyme family.</text>
</comment>
<dbReference type="InterPro" id="IPR013830">
    <property type="entry name" value="SGNH_hydro"/>
</dbReference>
<evidence type="ECO:0000313" key="5">
    <source>
        <dbReference type="EMBL" id="SMD07137.1"/>
    </source>
</evidence>
<evidence type="ECO:0000313" key="6">
    <source>
        <dbReference type="Proteomes" id="UP000192756"/>
    </source>
</evidence>
<keyword evidence="3" id="KW-0472">Membrane</keyword>
<dbReference type="Proteomes" id="UP000192756">
    <property type="component" value="Unassembled WGS sequence"/>
</dbReference>
<keyword evidence="6" id="KW-1185">Reference proteome</keyword>
<evidence type="ECO:0000256" key="2">
    <source>
        <dbReference type="ARBA" id="ARBA00022801"/>
    </source>
</evidence>
<proteinExistence type="inferred from homology"/>
<evidence type="ECO:0000256" key="3">
    <source>
        <dbReference type="SAM" id="Phobius"/>
    </source>
</evidence>
<gene>
    <name evidence="5" type="ORF">SAMN04488524_4677</name>
</gene>
<dbReference type="Pfam" id="PF13472">
    <property type="entry name" value="Lipase_GDSL_2"/>
    <property type="match status" value="1"/>
</dbReference>
<evidence type="ECO:0000256" key="1">
    <source>
        <dbReference type="ARBA" id="ARBA00008668"/>
    </source>
</evidence>
<dbReference type="STRING" id="151894.SAMN04488524_4677"/>
<sequence length="295" mass="32851">MQALPITLSKPLPVILYLYKAAQKQQKSIFVRKHNPTIMKQTIKTLVAAAALLFIFIGFKSGQKKITVYSIGDSTMCDFAPAYLSQFGGENYPIRGWMQMMPLFFKDNVVVQNAARSGRSSKSFRTEGHWKPVLEKLKAGDYVFIMFGANDQKADTARHTDPATTYRQNLLNYIEETKAKGAYPILFTSLVRRHFGKDGKLTDTYGEYVTAVQQLGAATGVPVIDLNKKSADLVTSYGPEESKKLFLYIEPGKFSKLPQGKKDDSHLCVFGATEIARLAAQGLKEIKSPLAAYLK</sequence>
<dbReference type="PANTHER" id="PTHR43695:SF1">
    <property type="entry name" value="RHAMNOGALACTURONAN ACETYLESTERASE"/>
    <property type="match status" value="1"/>
</dbReference>
<dbReference type="PANTHER" id="PTHR43695">
    <property type="entry name" value="PUTATIVE (AFU_ORTHOLOGUE AFUA_2G17250)-RELATED"/>
    <property type="match status" value="1"/>
</dbReference>
<dbReference type="SUPFAM" id="SSF52266">
    <property type="entry name" value="SGNH hydrolase"/>
    <property type="match status" value="1"/>
</dbReference>
<dbReference type="CDD" id="cd01821">
    <property type="entry name" value="Rhamnogalacturan_acetylesterase_like"/>
    <property type="match status" value="1"/>
</dbReference>
<organism evidence="5 6">
    <name type="scientific">Pedobacter africanus</name>
    <dbReference type="NCBI Taxonomy" id="151894"/>
    <lineage>
        <taxon>Bacteria</taxon>
        <taxon>Pseudomonadati</taxon>
        <taxon>Bacteroidota</taxon>
        <taxon>Sphingobacteriia</taxon>
        <taxon>Sphingobacteriales</taxon>
        <taxon>Sphingobacteriaceae</taxon>
        <taxon>Pedobacter</taxon>
    </lineage>
</organism>
<dbReference type="EMBL" id="FWXT01000005">
    <property type="protein sequence ID" value="SMD07137.1"/>
    <property type="molecule type" value="Genomic_DNA"/>
</dbReference>
<dbReference type="GO" id="GO:0016788">
    <property type="term" value="F:hydrolase activity, acting on ester bonds"/>
    <property type="evidence" value="ECO:0007669"/>
    <property type="project" value="UniProtKB-ARBA"/>
</dbReference>
<keyword evidence="3" id="KW-0812">Transmembrane</keyword>
<dbReference type="InterPro" id="IPR037459">
    <property type="entry name" value="RhgT-like"/>
</dbReference>
<keyword evidence="3" id="KW-1133">Transmembrane helix</keyword>
<feature type="domain" description="SGNH hydrolase-type esterase" evidence="4">
    <location>
        <begin position="71"/>
        <end position="229"/>
    </location>
</feature>